<reference evidence="2 3" key="1">
    <citation type="submission" date="2024-09" db="EMBL/GenBank/DDBJ databases">
        <authorList>
            <person name="Sun Q."/>
            <person name="Mori K."/>
        </authorList>
    </citation>
    <scope>NUCLEOTIDE SEQUENCE [LARGE SCALE GENOMIC DNA]</scope>
    <source>
        <strain evidence="2 3">TBRC 2205</strain>
    </source>
</reference>
<comment type="caution">
    <text evidence="2">The sequence shown here is derived from an EMBL/GenBank/DDBJ whole genome shotgun (WGS) entry which is preliminary data.</text>
</comment>
<gene>
    <name evidence="2" type="ORF">ACFFHU_25940</name>
</gene>
<feature type="transmembrane region" description="Helical" evidence="1">
    <location>
        <begin position="192"/>
        <end position="213"/>
    </location>
</feature>
<keyword evidence="3" id="KW-1185">Reference proteome</keyword>
<feature type="transmembrane region" description="Helical" evidence="1">
    <location>
        <begin position="7"/>
        <end position="29"/>
    </location>
</feature>
<sequence>MGTVRNALLAVLGVDAALVTAGLVGYPAFLDQRGSVAYLVEPIALLAVYAVVVFAATRSLSADRARVLRVAALVGVALGVLEMVNISVETFAGLSGATNLATTAPLILGPFLIWSVVAGWAARATGSLRLGLLAAVWCAMVTMMIGVTYGFALALAAPGRLAQDLANDPDYLRSGWTDLRAFVLANSFDNGFTHLLGGLLVASVVGLVGSLVGTRLARRRRPRLDRPDAAAR</sequence>
<feature type="transmembrane region" description="Helical" evidence="1">
    <location>
        <begin position="67"/>
        <end position="88"/>
    </location>
</feature>
<dbReference type="Proteomes" id="UP001589894">
    <property type="component" value="Unassembled WGS sequence"/>
</dbReference>
<feature type="transmembrane region" description="Helical" evidence="1">
    <location>
        <begin position="134"/>
        <end position="157"/>
    </location>
</feature>
<keyword evidence="1" id="KW-1133">Transmembrane helix</keyword>
<accession>A0ABV6P3F8</accession>
<dbReference type="EMBL" id="JBHLUE010000026">
    <property type="protein sequence ID" value="MFC0567566.1"/>
    <property type="molecule type" value="Genomic_DNA"/>
</dbReference>
<keyword evidence="1" id="KW-0472">Membrane</keyword>
<feature type="transmembrane region" description="Helical" evidence="1">
    <location>
        <begin position="100"/>
        <end position="122"/>
    </location>
</feature>
<evidence type="ECO:0000313" key="3">
    <source>
        <dbReference type="Proteomes" id="UP001589894"/>
    </source>
</evidence>
<proteinExistence type="predicted"/>
<evidence type="ECO:0000256" key="1">
    <source>
        <dbReference type="SAM" id="Phobius"/>
    </source>
</evidence>
<name>A0ABV6P3F8_9ACTN</name>
<organism evidence="2 3">
    <name type="scientific">Plantactinospora siamensis</name>
    <dbReference type="NCBI Taxonomy" id="555372"/>
    <lineage>
        <taxon>Bacteria</taxon>
        <taxon>Bacillati</taxon>
        <taxon>Actinomycetota</taxon>
        <taxon>Actinomycetes</taxon>
        <taxon>Micromonosporales</taxon>
        <taxon>Micromonosporaceae</taxon>
        <taxon>Plantactinospora</taxon>
    </lineage>
</organism>
<dbReference type="RefSeq" id="WP_377342871.1">
    <property type="nucleotide sequence ID" value="NZ_JBHLUE010000026.1"/>
</dbReference>
<evidence type="ECO:0000313" key="2">
    <source>
        <dbReference type="EMBL" id="MFC0567566.1"/>
    </source>
</evidence>
<keyword evidence="1" id="KW-0812">Transmembrane</keyword>
<protein>
    <submittedName>
        <fullName evidence="2">Uncharacterized protein</fullName>
    </submittedName>
</protein>
<feature type="transmembrane region" description="Helical" evidence="1">
    <location>
        <begin position="35"/>
        <end position="55"/>
    </location>
</feature>